<comment type="caution">
    <text evidence="1">The sequence shown here is derived from an EMBL/GenBank/DDBJ whole genome shotgun (WGS) entry which is preliminary data.</text>
</comment>
<gene>
    <name evidence="1" type="ORF">H9Y04_22620</name>
</gene>
<protein>
    <submittedName>
        <fullName evidence="1">Uncharacterized protein</fullName>
    </submittedName>
</protein>
<sequence>MEWITLAATCLGALIGVGSTLLAERLRASREESQRRQGLRQQLYADFLAALSRVADDLYALASSPDRNELPVRASEAWRRGDSYPLRYHMTISAPAGMVTASDACFRRLRDFRDVVANGAVSGTPEFRAAQAAYDQSLTRLRELMRTDLGLAG</sequence>
<reference evidence="1 2" key="1">
    <citation type="submission" date="2020-08" db="EMBL/GenBank/DDBJ databases">
        <title>Genemic of Streptomyces polyaspartic.</title>
        <authorList>
            <person name="Liu W."/>
        </authorList>
    </citation>
    <scope>NUCLEOTIDE SEQUENCE [LARGE SCALE GENOMIC DNA]</scope>
    <source>
        <strain evidence="1 2">TRM66268-LWL</strain>
    </source>
</reference>
<evidence type="ECO:0000313" key="2">
    <source>
        <dbReference type="Proteomes" id="UP000642284"/>
    </source>
</evidence>
<accession>A0ABR7SL79</accession>
<organism evidence="1 2">
    <name type="scientific">Streptomyces polyasparticus</name>
    <dbReference type="NCBI Taxonomy" id="2767826"/>
    <lineage>
        <taxon>Bacteria</taxon>
        <taxon>Bacillati</taxon>
        <taxon>Actinomycetota</taxon>
        <taxon>Actinomycetes</taxon>
        <taxon>Kitasatosporales</taxon>
        <taxon>Streptomycetaceae</taxon>
        <taxon>Streptomyces</taxon>
    </lineage>
</organism>
<dbReference type="EMBL" id="JACTVJ010000011">
    <property type="protein sequence ID" value="MBC9715347.1"/>
    <property type="molecule type" value="Genomic_DNA"/>
</dbReference>
<proteinExistence type="predicted"/>
<name>A0ABR7SL79_9ACTN</name>
<keyword evidence="2" id="KW-1185">Reference proteome</keyword>
<dbReference type="RefSeq" id="WP_187815811.1">
    <property type="nucleotide sequence ID" value="NZ_JACTVJ010000011.1"/>
</dbReference>
<evidence type="ECO:0000313" key="1">
    <source>
        <dbReference type="EMBL" id="MBC9715347.1"/>
    </source>
</evidence>
<dbReference type="Proteomes" id="UP000642284">
    <property type="component" value="Unassembled WGS sequence"/>
</dbReference>